<keyword evidence="5" id="KW-0028">Amino-acid biosynthesis</keyword>
<protein>
    <recommendedName>
        <fullName evidence="3">prephenate dehydrogenase</fullName>
        <ecNumber evidence="3">1.3.1.12</ecNumber>
    </recommendedName>
</protein>
<evidence type="ECO:0000256" key="7">
    <source>
        <dbReference type="ARBA" id="ARBA00023027"/>
    </source>
</evidence>
<evidence type="ECO:0000256" key="1">
    <source>
        <dbReference type="ARBA" id="ARBA00005067"/>
    </source>
</evidence>
<dbReference type="PROSITE" id="PS51176">
    <property type="entry name" value="PDH_ADH"/>
    <property type="match status" value="1"/>
</dbReference>
<accession>A0A840G3I2</accession>
<evidence type="ECO:0000313" key="12">
    <source>
        <dbReference type="EMBL" id="MBB4248964.1"/>
    </source>
</evidence>
<keyword evidence="4" id="KW-0827">Tyrosine biosynthesis</keyword>
<dbReference type="InterPro" id="IPR046826">
    <property type="entry name" value="PDH_N"/>
</dbReference>
<dbReference type="Gene3D" id="3.40.50.720">
    <property type="entry name" value="NAD(P)-binding Rossmann-like Domain"/>
    <property type="match status" value="1"/>
</dbReference>
<evidence type="ECO:0000259" key="11">
    <source>
        <dbReference type="PROSITE" id="PS51176"/>
    </source>
</evidence>
<dbReference type="Pfam" id="PF02153">
    <property type="entry name" value="PDH_N"/>
    <property type="match status" value="1"/>
</dbReference>
<dbReference type="Gene3D" id="1.10.3660.10">
    <property type="entry name" value="6-phosphogluconate dehydrogenase C-terminal like domain"/>
    <property type="match status" value="1"/>
</dbReference>
<dbReference type="GO" id="GO:0070403">
    <property type="term" value="F:NAD+ binding"/>
    <property type="evidence" value="ECO:0007669"/>
    <property type="project" value="InterPro"/>
</dbReference>
<proteinExistence type="inferred from homology"/>
<keyword evidence="13" id="KW-1185">Reference proteome</keyword>
<gene>
    <name evidence="12" type="ORF">GGD90_003366</name>
</gene>
<dbReference type="GO" id="GO:0008977">
    <property type="term" value="F:prephenate dehydrogenase (NAD+) activity"/>
    <property type="evidence" value="ECO:0007669"/>
    <property type="project" value="UniProtKB-EC"/>
</dbReference>
<keyword evidence="8" id="KW-0057">Aromatic amino acid biosynthesis</keyword>
<evidence type="ECO:0000256" key="10">
    <source>
        <dbReference type="SAM" id="Coils"/>
    </source>
</evidence>
<dbReference type="EMBL" id="JACIGE010000016">
    <property type="protein sequence ID" value="MBB4248964.1"/>
    <property type="molecule type" value="Genomic_DNA"/>
</dbReference>
<evidence type="ECO:0000256" key="6">
    <source>
        <dbReference type="ARBA" id="ARBA00023002"/>
    </source>
</evidence>
<dbReference type="PANTHER" id="PTHR21363">
    <property type="entry name" value="PREPHENATE DEHYDROGENASE"/>
    <property type="match status" value="1"/>
</dbReference>
<dbReference type="InterPro" id="IPR036291">
    <property type="entry name" value="NAD(P)-bd_dom_sf"/>
</dbReference>
<evidence type="ECO:0000313" key="13">
    <source>
        <dbReference type="Proteomes" id="UP000587070"/>
    </source>
</evidence>
<comment type="caution">
    <text evidence="12">The sequence shown here is derived from an EMBL/GenBank/DDBJ whole genome shotgun (WGS) entry which is preliminary data.</text>
</comment>
<dbReference type="EC" id="1.3.1.12" evidence="3"/>
<dbReference type="FunFam" id="1.10.3660.10:FF:000003">
    <property type="entry name" value="Prephenate dehydrogenase"/>
    <property type="match status" value="1"/>
</dbReference>
<feature type="coiled-coil region" evidence="10">
    <location>
        <begin position="261"/>
        <end position="288"/>
    </location>
</feature>
<comment type="similarity">
    <text evidence="2">Belongs to the prephenate/arogenate dehydrogenase family.</text>
</comment>
<dbReference type="FunFam" id="3.40.50.720:FF:000208">
    <property type="entry name" value="Prephenate dehydrogenase"/>
    <property type="match status" value="1"/>
</dbReference>
<dbReference type="Pfam" id="PF20463">
    <property type="entry name" value="PDH_C"/>
    <property type="match status" value="1"/>
</dbReference>
<organism evidence="12 13">
    <name type="scientific">Rhodocyclus tenuis</name>
    <name type="common">Rhodospirillum tenue</name>
    <dbReference type="NCBI Taxonomy" id="1066"/>
    <lineage>
        <taxon>Bacteria</taxon>
        <taxon>Pseudomonadati</taxon>
        <taxon>Pseudomonadota</taxon>
        <taxon>Betaproteobacteria</taxon>
        <taxon>Rhodocyclales</taxon>
        <taxon>Rhodocyclaceae</taxon>
        <taxon>Rhodocyclus</taxon>
    </lineage>
</organism>
<keyword evidence="10" id="KW-0175">Coiled coil</keyword>
<evidence type="ECO:0000256" key="4">
    <source>
        <dbReference type="ARBA" id="ARBA00022498"/>
    </source>
</evidence>
<dbReference type="InterPro" id="IPR003099">
    <property type="entry name" value="Prephen_DH"/>
</dbReference>
<reference evidence="12 13" key="1">
    <citation type="submission" date="2020-08" db="EMBL/GenBank/DDBJ databases">
        <title>Genome sequencing of Purple Non-Sulfur Bacteria from various extreme environments.</title>
        <authorList>
            <person name="Mayer M."/>
        </authorList>
    </citation>
    <scope>NUCLEOTIDE SEQUENCE [LARGE SCALE GENOMIC DNA]</scope>
    <source>
        <strain evidence="12 13">2761</strain>
    </source>
</reference>
<evidence type="ECO:0000256" key="8">
    <source>
        <dbReference type="ARBA" id="ARBA00023141"/>
    </source>
</evidence>
<dbReference type="GO" id="GO:0004665">
    <property type="term" value="F:prephenate dehydrogenase (NADP+) activity"/>
    <property type="evidence" value="ECO:0007669"/>
    <property type="project" value="InterPro"/>
</dbReference>
<dbReference type="AlphaFoldDB" id="A0A840G3I2"/>
<keyword evidence="7" id="KW-0520">NAD</keyword>
<dbReference type="GO" id="GO:0006571">
    <property type="term" value="P:tyrosine biosynthetic process"/>
    <property type="evidence" value="ECO:0007669"/>
    <property type="project" value="UniProtKB-KW"/>
</dbReference>
<feature type="domain" description="Prephenate/arogenate dehydrogenase" evidence="11">
    <location>
        <begin position="24"/>
        <end position="312"/>
    </location>
</feature>
<name>A0A840G3I2_RHOTE</name>
<keyword evidence="6 12" id="KW-0560">Oxidoreductase</keyword>
<sequence length="325" mass="33609">MSQPPLVAAAASDSGLSGVRPSFGKVLVFGVGLIGGSFALALKAAAEVEEIVGFGRSLGSLKEALALGIIDRVGANAAQEAMDADLILIATPVGAIGEALARIAPTLGANTVVTDAGSTKSDVVAIARAVLGERSGQFVPAHPIAGAENSGAAAARAELYRGRKVVITPLAENSAAALARVRAAWAACGADLRELTPARHDEVFAAVSHLPHLLSFALVHDLALRDEHDTFFTYAASGFRDFTRIAASHPEMWRDICLANRAALLGELDRYRAELDDLRAALQAGDGDRLQAVFDVARRARRAWAEGAGAEVAASTPAATPHIAS</sequence>
<comment type="pathway">
    <text evidence="1">Amino-acid biosynthesis; L-tyrosine biosynthesis; (4-hydroxyphenyl)pyruvate from prephenate (NAD(+) route): step 1/1.</text>
</comment>
<evidence type="ECO:0000256" key="5">
    <source>
        <dbReference type="ARBA" id="ARBA00022605"/>
    </source>
</evidence>
<dbReference type="SUPFAM" id="SSF48179">
    <property type="entry name" value="6-phosphogluconate dehydrogenase C-terminal domain-like"/>
    <property type="match status" value="1"/>
</dbReference>
<dbReference type="SUPFAM" id="SSF51735">
    <property type="entry name" value="NAD(P)-binding Rossmann-fold domains"/>
    <property type="match status" value="1"/>
</dbReference>
<dbReference type="Proteomes" id="UP000587070">
    <property type="component" value="Unassembled WGS sequence"/>
</dbReference>
<dbReference type="PANTHER" id="PTHR21363:SF0">
    <property type="entry name" value="PREPHENATE DEHYDROGENASE [NADP(+)]"/>
    <property type="match status" value="1"/>
</dbReference>
<dbReference type="InterPro" id="IPR008927">
    <property type="entry name" value="6-PGluconate_DH-like_C_sf"/>
</dbReference>
<evidence type="ECO:0000256" key="2">
    <source>
        <dbReference type="ARBA" id="ARBA00007964"/>
    </source>
</evidence>
<dbReference type="InterPro" id="IPR050812">
    <property type="entry name" value="Preph/Arog_dehydrog"/>
</dbReference>
<evidence type="ECO:0000256" key="3">
    <source>
        <dbReference type="ARBA" id="ARBA00012068"/>
    </source>
</evidence>
<dbReference type="InterPro" id="IPR046825">
    <property type="entry name" value="PDH_C"/>
</dbReference>
<comment type="catalytic activity">
    <reaction evidence="9">
        <text>prephenate + NAD(+) = 3-(4-hydroxyphenyl)pyruvate + CO2 + NADH</text>
        <dbReference type="Rhea" id="RHEA:13869"/>
        <dbReference type="ChEBI" id="CHEBI:16526"/>
        <dbReference type="ChEBI" id="CHEBI:29934"/>
        <dbReference type="ChEBI" id="CHEBI:36242"/>
        <dbReference type="ChEBI" id="CHEBI:57540"/>
        <dbReference type="ChEBI" id="CHEBI:57945"/>
        <dbReference type="EC" id="1.3.1.12"/>
    </reaction>
</comment>
<evidence type="ECO:0000256" key="9">
    <source>
        <dbReference type="ARBA" id="ARBA00049260"/>
    </source>
</evidence>